<reference evidence="2" key="1">
    <citation type="submission" date="2017-05" db="EMBL/GenBank/DDBJ databases">
        <authorList>
            <person name="Sung H."/>
        </authorList>
    </citation>
    <scope>NUCLEOTIDE SEQUENCE [LARGE SCALE GENOMIC DNA]</scope>
    <source>
        <strain evidence="2">AR23208</strain>
    </source>
</reference>
<dbReference type="Proteomes" id="UP000195437">
    <property type="component" value="Chromosome"/>
</dbReference>
<evidence type="ECO:0000313" key="1">
    <source>
        <dbReference type="EMBL" id="ARU62056.1"/>
    </source>
</evidence>
<dbReference type="OrthoDB" id="2381960at2"/>
<protein>
    <submittedName>
        <fullName evidence="1">Uncharacterized protein</fullName>
    </submittedName>
</protein>
<dbReference type="AlphaFoldDB" id="A0A1Y0IQD7"/>
<sequence length="85" mass="9869">MAHLIMSAIALIAVILAFSYAYYLLHLLLTITKCPDCGRIMQKVMYTELSEDGEQKQVLYECRFCQSKRIKKSSMPRGRKFTLYP</sequence>
<accession>A0A1Y0IQD7</accession>
<evidence type="ECO:0000313" key="2">
    <source>
        <dbReference type="Proteomes" id="UP000195437"/>
    </source>
</evidence>
<dbReference type="KEGG" id="tum:CBW65_14350"/>
<organism evidence="1 2">
    <name type="scientific">Tumebacillus avium</name>
    <dbReference type="NCBI Taxonomy" id="1903704"/>
    <lineage>
        <taxon>Bacteria</taxon>
        <taxon>Bacillati</taxon>
        <taxon>Bacillota</taxon>
        <taxon>Bacilli</taxon>
        <taxon>Bacillales</taxon>
        <taxon>Alicyclobacillaceae</taxon>
        <taxon>Tumebacillus</taxon>
    </lineage>
</organism>
<name>A0A1Y0IQD7_9BACL</name>
<keyword evidence="2" id="KW-1185">Reference proteome</keyword>
<proteinExistence type="predicted"/>
<dbReference type="EMBL" id="CP021434">
    <property type="protein sequence ID" value="ARU62056.1"/>
    <property type="molecule type" value="Genomic_DNA"/>
</dbReference>
<gene>
    <name evidence="1" type="ORF">CBW65_14350</name>
</gene>
<dbReference type="RefSeq" id="WP_087457421.1">
    <property type="nucleotide sequence ID" value="NZ_CP021434.1"/>
</dbReference>